<feature type="compositionally biased region" description="Acidic residues" evidence="1">
    <location>
        <begin position="169"/>
        <end position="186"/>
    </location>
</feature>
<keyword evidence="2" id="KW-1133">Transmembrane helix</keyword>
<dbReference type="Proteomes" id="UP001224775">
    <property type="component" value="Unassembled WGS sequence"/>
</dbReference>
<feature type="region of interest" description="Disordered" evidence="1">
    <location>
        <begin position="157"/>
        <end position="194"/>
    </location>
</feature>
<organism evidence="3 4">
    <name type="scientific">Skeletonema marinoi</name>
    <dbReference type="NCBI Taxonomy" id="267567"/>
    <lineage>
        <taxon>Eukaryota</taxon>
        <taxon>Sar</taxon>
        <taxon>Stramenopiles</taxon>
        <taxon>Ochrophyta</taxon>
        <taxon>Bacillariophyta</taxon>
        <taxon>Coscinodiscophyceae</taxon>
        <taxon>Thalassiosirophycidae</taxon>
        <taxon>Thalassiosirales</taxon>
        <taxon>Skeletonemataceae</taxon>
        <taxon>Skeletonema</taxon>
        <taxon>Skeletonema marinoi-dohrnii complex</taxon>
    </lineage>
</organism>
<reference evidence="3" key="1">
    <citation type="submission" date="2023-06" db="EMBL/GenBank/DDBJ databases">
        <title>Survivors Of The Sea: Transcriptome response of Skeletonema marinoi to long-term dormancy.</title>
        <authorList>
            <person name="Pinder M.I.M."/>
            <person name="Kourtchenko O."/>
            <person name="Robertson E.K."/>
            <person name="Larsson T."/>
            <person name="Maumus F."/>
            <person name="Osuna-Cruz C.M."/>
            <person name="Vancaester E."/>
            <person name="Stenow R."/>
            <person name="Vandepoele K."/>
            <person name="Ploug H."/>
            <person name="Bruchert V."/>
            <person name="Godhe A."/>
            <person name="Topel M."/>
        </authorList>
    </citation>
    <scope>NUCLEOTIDE SEQUENCE</scope>
    <source>
        <strain evidence="3">R05AC</strain>
    </source>
</reference>
<proteinExistence type="predicted"/>
<keyword evidence="2" id="KW-0812">Transmembrane</keyword>
<feature type="transmembrane region" description="Helical" evidence="2">
    <location>
        <begin position="60"/>
        <end position="77"/>
    </location>
</feature>
<accession>A0AAD8YFG8</accession>
<comment type="caution">
    <text evidence="3">The sequence shown here is derived from an EMBL/GenBank/DDBJ whole genome shotgun (WGS) entry which is preliminary data.</text>
</comment>
<feature type="transmembrane region" description="Helical" evidence="2">
    <location>
        <begin position="123"/>
        <end position="142"/>
    </location>
</feature>
<keyword evidence="2" id="KW-0472">Membrane</keyword>
<dbReference type="AlphaFoldDB" id="A0AAD8YFG8"/>
<sequence length="242" mass="26133">MTWAFVVGVYNMPLNILCLANVYIPVRDWVGPFIVGQVGLLSLGYLQFQCTPDTCELPEAIQNVLSAYAATWVAMLVEAVSGLPSPISVIPVLFIFAPGSSAVLAAVGGMHKSAGDLIDINTASWDALALAAFTFGAGIFLAEQTWKPLLAARSKARRQTARKTKVNDNDDDEKDLETTAVEEDPSANEPLAFDEGFHSPQTVVHGNGYRDRVDVAQSFNIHRRKNAYATKMHHSTVAVAVG</sequence>
<keyword evidence="4" id="KW-1185">Reference proteome</keyword>
<evidence type="ECO:0000313" key="3">
    <source>
        <dbReference type="EMBL" id="KAK1744475.1"/>
    </source>
</evidence>
<feature type="transmembrane region" description="Helical" evidence="2">
    <location>
        <begin position="29"/>
        <end position="48"/>
    </location>
</feature>
<protein>
    <submittedName>
        <fullName evidence="3">Uncharacterized protein</fullName>
    </submittedName>
</protein>
<feature type="transmembrane region" description="Helical" evidence="2">
    <location>
        <begin position="89"/>
        <end position="111"/>
    </location>
</feature>
<evidence type="ECO:0000256" key="1">
    <source>
        <dbReference type="SAM" id="MobiDB-lite"/>
    </source>
</evidence>
<gene>
    <name evidence="3" type="ORF">QTG54_005008</name>
</gene>
<name>A0AAD8YFG8_9STRA</name>
<evidence type="ECO:0000256" key="2">
    <source>
        <dbReference type="SAM" id="Phobius"/>
    </source>
</evidence>
<feature type="transmembrane region" description="Helical" evidence="2">
    <location>
        <begin position="6"/>
        <end position="24"/>
    </location>
</feature>
<dbReference type="EMBL" id="JATAAI010000007">
    <property type="protein sequence ID" value="KAK1744475.1"/>
    <property type="molecule type" value="Genomic_DNA"/>
</dbReference>
<evidence type="ECO:0000313" key="4">
    <source>
        <dbReference type="Proteomes" id="UP001224775"/>
    </source>
</evidence>